<dbReference type="AlphaFoldDB" id="A0AAD6T4K5"/>
<dbReference type="Proteomes" id="UP001218188">
    <property type="component" value="Unassembled WGS sequence"/>
</dbReference>
<dbReference type="EMBL" id="JARJCM010000035">
    <property type="protein sequence ID" value="KAJ7037698.1"/>
    <property type="molecule type" value="Genomic_DNA"/>
</dbReference>
<dbReference type="SUPFAM" id="SSF52047">
    <property type="entry name" value="RNI-like"/>
    <property type="match status" value="1"/>
</dbReference>
<reference evidence="1" key="1">
    <citation type="submission" date="2023-03" db="EMBL/GenBank/DDBJ databases">
        <title>Massive genome expansion in bonnet fungi (Mycena s.s.) driven by repeated elements and novel gene families across ecological guilds.</title>
        <authorList>
            <consortium name="Lawrence Berkeley National Laboratory"/>
            <person name="Harder C.B."/>
            <person name="Miyauchi S."/>
            <person name="Viragh M."/>
            <person name="Kuo A."/>
            <person name="Thoen E."/>
            <person name="Andreopoulos B."/>
            <person name="Lu D."/>
            <person name="Skrede I."/>
            <person name="Drula E."/>
            <person name="Henrissat B."/>
            <person name="Morin E."/>
            <person name="Kohler A."/>
            <person name="Barry K."/>
            <person name="LaButti K."/>
            <person name="Morin E."/>
            <person name="Salamov A."/>
            <person name="Lipzen A."/>
            <person name="Mereny Z."/>
            <person name="Hegedus B."/>
            <person name="Baldrian P."/>
            <person name="Stursova M."/>
            <person name="Weitz H."/>
            <person name="Taylor A."/>
            <person name="Grigoriev I.V."/>
            <person name="Nagy L.G."/>
            <person name="Martin F."/>
            <person name="Kauserud H."/>
        </authorList>
    </citation>
    <scope>NUCLEOTIDE SEQUENCE</scope>
    <source>
        <strain evidence="1">CBHHK200</strain>
    </source>
</reference>
<comment type="caution">
    <text evidence="1">The sequence shown here is derived from an EMBL/GenBank/DDBJ whole genome shotgun (WGS) entry which is preliminary data.</text>
</comment>
<gene>
    <name evidence="1" type="ORF">C8F04DRAFT_1256577</name>
</gene>
<proteinExistence type="predicted"/>
<protein>
    <recommendedName>
        <fullName evidence="3">F-box domain-containing protein</fullName>
    </recommendedName>
</protein>
<evidence type="ECO:0000313" key="1">
    <source>
        <dbReference type="EMBL" id="KAJ7037698.1"/>
    </source>
</evidence>
<sequence>MLDLPQELTDRIIDDLHDDWRSLAECSLVCWAWVPASRFHIFSEITLRRKWGRMMHPQFRPFLNMLRTGSSTFAPFVAHLTLEDLDTTQAEGEEFSSAFSILSRLNSVTSLEFNRWRNLGLQPVQNLLPLLTDLSELTLDNVTVGSLDQLFGMLEMCPSLTSLAVISVIWETTSSRISYSHAGSIQTLRLISRSISGFLPTRISGFLDAFIPKTSQSKLGCKAVEIRGLMPEDTEIIGRFLDLVAGSLQQFRVGFEQLYEWGDVGERFDTHVDLQHQTQLTTFHLEDLGFPNVDSLTNLSMVKCALASPNLTKIVFSLSLYSAEQLDILRWDELDVLLSSARLDCLQMVKFQVVWGRHCDSGLLREVEEVVTKRLARSCARFTVTCGRANS</sequence>
<keyword evidence="2" id="KW-1185">Reference proteome</keyword>
<evidence type="ECO:0008006" key="3">
    <source>
        <dbReference type="Google" id="ProtNLM"/>
    </source>
</evidence>
<name>A0AAD6T4K5_9AGAR</name>
<evidence type="ECO:0000313" key="2">
    <source>
        <dbReference type="Proteomes" id="UP001218188"/>
    </source>
</evidence>
<organism evidence="1 2">
    <name type="scientific">Mycena alexandri</name>
    <dbReference type="NCBI Taxonomy" id="1745969"/>
    <lineage>
        <taxon>Eukaryota</taxon>
        <taxon>Fungi</taxon>
        <taxon>Dikarya</taxon>
        <taxon>Basidiomycota</taxon>
        <taxon>Agaricomycotina</taxon>
        <taxon>Agaricomycetes</taxon>
        <taxon>Agaricomycetidae</taxon>
        <taxon>Agaricales</taxon>
        <taxon>Marasmiineae</taxon>
        <taxon>Mycenaceae</taxon>
        <taxon>Mycena</taxon>
    </lineage>
</organism>
<dbReference type="InterPro" id="IPR032675">
    <property type="entry name" value="LRR_dom_sf"/>
</dbReference>
<dbReference type="Gene3D" id="3.80.10.10">
    <property type="entry name" value="Ribonuclease Inhibitor"/>
    <property type="match status" value="1"/>
</dbReference>
<accession>A0AAD6T4K5</accession>